<evidence type="ECO:0000256" key="8">
    <source>
        <dbReference type="ARBA" id="ARBA00022989"/>
    </source>
</evidence>
<evidence type="ECO:0000313" key="13">
    <source>
        <dbReference type="EMBL" id="GHI36139.1"/>
    </source>
</evidence>
<name>A0ABQ3QFV3_9ACTN</name>
<dbReference type="InterPro" id="IPR038318">
    <property type="entry name" value="KdpD_sf"/>
</dbReference>
<feature type="transmembrane region" description="Helical" evidence="11">
    <location>
        <begin position="81"/>
        <end position="99"/>
    </location>
</feature>
<evidence type="ECO:0000256" key="1">
    <source>
        <dbReference type="ARBA" id="ARBA00004141"/>
    </source>
</evidence>
<comment type="caution">
    <text evidence="13">The sequence shown here is derived from an EMBL/GenBank/DDBJ whole genome shotgun (WGS) entry which is preliminary data.</text>
</comment>
<dbReference type="Pfam" id="PF13493">
    <property type="entry name" value="DUF4118"/>
    <property type="match status" value="1"/>
</dbReference>
<evidence type="ECO:0000256" key="6">
    <source>
        <dbReference type="ARBA" id="ARBA00022777"/>
    </source>
</evidence>
<evidence type="ECO:0000256" key="9">
    <source>
        <dbReference type="ARBA" id="ARBA00023012"/>
    </source>
</evidence>
<keyword evidence="2" id="KW-0597">Phosphoprotein</keyword>
<organism evidence="13 14">
    <name type="scientific">Streptomyces violascens</name>
    <dbReference type="NCBI Taxonomy" id="67381"/>
    <lineage>
        <taxon>Bacteria</taxon>
        <taxon>Bacillati</taxon>
        <taxon>Actinomycetota</taxon>
        <taxon>Actinomycetes</taxon>
        <taxon>Kitasatosporales</taxon>
        <taxon>Streptomycetaceae</taxon>
        <taxon>Streptomyces</taxon>
    </lineage>
</organism>
<evidence type="ECO:0000256" key="5">
    <source>
        <dbReference type="ARBA" id="ARBA00022741"/>
    </source>
</evidence>
<evidence type="ECO:0000256" key="7">
    <source>
        <dbReference type="ARBA" id="ARBA00022840"/>
    </source>
</evidence>
<sequence>MEGGALEVAVMAVITLPGAARPARSAFALRDRLALLAATAGPLAVAALLIPFRTHLASTNLALILVVVVVAVAANGHRGAGALAALSSAAWFDFFLTRPYERFTISSGDDITTAVLLLVVGLAVSQLAARARRLKVVTVTDAGHLARIHETAQLAEHAGSADAVVEHVRRELTDVLALENCRFEYGSLLGHPPQLRQDGRVSTAHGRWDIERRGWPPDEVELRAVGNGHYYGRFMMRPVPGAAAPLQARLVAGTLAGQAGAALAEAETGTVTED</sequence>
<evidence type="ECO:0000256" key="10">
    <source>
        <dbReference type="ARBA" id="ARBA00023136"/>
    </source>
</evidence>
<evidence type="ECO:0000256" key="3">
    <source>
        <dbReference type="ARBA" id="ARBA00022679"/>
    </source>
</evidence>
<protein>
    <recommendedName>
        <fullName evidence="12">Sensor protein KdpD transmembrane domain-containing protein</fullName>
    </recommendedName>
</protein>
<keyword evidence="3" id="KW-0808">Transferase</keyword>
<reference evidence="13" key="1">
    <citation type="submission" date="2024-05" db="EMBL/GenBank/DDBJ databases">
        <title>Whole genome shotgun sequence of Streptomyces violascens NBRC 12920.</title>
        <authorList>
            <person name="Komaki H."/>
            <person name="Tamura T."/>
        </authorList>
    </citation>
    <scope>NUCLEOTIDE SEQUENCE</scope>
    <source>
        <strain evidence="13">NBRC 12920</strain>
    </source>
</reference>
<keyword evidence="7" id="KW-0067">ATP-binding</keyword>
<feature type="transmembrane region" description="Helical" evidence="11">
    <location>
        <begin position="56"/>
        <end position="74"/>
    </location>
</feature>
<keyword evidence="6" id="KW-0418">Kinase</keyword>
<feature type="transmembrane region" description="Helical" evidence="11">
    <location>
        <begin position="33"/>
        <end position="50"/>
    </location>
</feature>
<gene>
    <name evidence="13" type="ORF">Sviol_05470</name>
</gene>
<evidence type="ECO:0000256" key="2">
    <source>
        <dbReference type="ARBA" id="ARBA00022553"/>
    </source>
</evidence>
<dbReference type="EMBL" id="BNDY01000002">
    <property type="protein sequence ID" value="GHI36139.1"/>
    <property type="molecule type" value="Genomic_DNA"/>
</dbReference>
<dbReference type="Proteomes" id="UP001050808">
    <property type="component" value="Unassembled WGS sequence"/>
</dbReference>
<feature type="domain" description="Sensor protein KdpD transmembrane" evidence="12">
    <location>
        <begin position="36"/>
        <end position="133"/>
    </location>
</feature>
<dbReference type="Gene3D" id="1.20.120.620">
    <property type="entry name" value="Backbone structure of the membrane domain of e. Coli histidine kinase receptor kdpd"/>
    <property type="match status" value="1"/>
</dbReference>
<keyword evidence="5" id="KW-0547">Nucleotide-binding</keyword>
<comment type="subcellular location">
    <subcellularLocation>
        <location evidence="1">Membrane</location>
        <topology evidence="1">Multi-pass membrane protein</topology>
    </subcellularLocation>
</comment>
<evidence type="ECO:0000259" key="12">
    <source>
        <dbReference type="Pfam" id="PF13493"/>
    </source>
</evidence>
<keyword evidence="4 11" id="KW-0812">Transmembrane</keyword>
<keyword evidence="8 11" id="KW-1133">Transmembrane helix</keyword>
<evidence type="ECO:0000256" key="11">
    <source>
        <dbReference type="SAM" id="Phobius"/>
    </source>
</evidence>
<dbReference type="InterPro" id="IPR025201">
    <property type="entry name" value="KdpD_TM"/>
</dbReference>
<keyword evidence="14" id="KW-1185">Reference proteome</keyword>
<keyword evidence="10 11" id="KW-0472">Membrane</keyword>
<evidence type="ECO:0000256" key="4">
    <source>
        <dbReference type="ARBA" id="ARBA00022692"/>
    </source>
</evidence>
<accession>A0ABQ3QFV3</accession>
<proteinExistence type="predicted"/>
<feature type="transmembrane region" description="Helical" evidence="11">
    <location>
        <begin position="111"/>
        <end position="129"/>
    </location>
</feature>
<keyword evidence="9" id="KW-0902">Two-component regulatory system</keyword>
<evidence type="ECO:0000313" key="14">
    <source>
        <dbReference type="Proteomes" id="UP001050808"/>
    </source>
</evidence>